<keyword evidence="1" id="KW-0547">Nucleotide-binding</keyword>
<gene>
    <name evidence="2" type="ORF">POBO1169_LOCUS16433</name>
</gene>
<dbReference type="EMBL" id="HBFA01032650">
    <property type="protein sequence ID" value="CAD8683550.1"/>
    <property type="molecule type" value="Transcribed_RNA"/>
</dbReference>
<dbReference type="SMART" id="SM00174">
    <property type="entry name" value="RHO"/>
    <property type="match status" value="1"/>
</dbReference>
<accession>A0A7S0RR07</accession>
<dbReference type="PROSITE" id="PS51421">
    <property type="entry name" value="RAS"/>
    <property type="match status" value="1"/>
</dbReference>
<dbReference type="InterPro" id="IPR001806">
    <property type="entry name" value="Small_GTPase"/>
</dbReference>
<dbReference type="PRINTS" id="PR00449">
    <property type="entry name" value="RASTRNSFRMNG"/>
</dbReference>
<dbReference type="InterPro" id="IPR005225">
    <property type="entry name" value="Small_GTP-bd"/>
</dbReference>
<dbReference type="InterPro" id="IPR027417">
    <property type="entry name" value="P-loop_NTPase"/>
</dbReference>
<dbReference type="FunFam" id="3.40.50.300:FF:001447">
    <property type="entry name" value="Ras-related protein Rab-1B"/>
    <property type="match status" value="1"/>
</dbReference>
<dbReference type="SMART" id="SM00176">
    <property type="entry name" value="RAN"/>
    <property type="match status" value="1"/>
</dbReference>
<dbReference type="GO" id="GO:0005525">
    <property type="term" value="F:GTP binding"/>
    <property type="evidence" value="ECO:0007669"/>
    <property type="project" value="InterPro"/>
</dbReference>
<reference evidence="2" key="1">
    <citation type="submission" date="2021-01" db="EMBL/GenBank/DDBJ databases">
        <authorList>
            <person name="Corre E."/>
            <person name="Pelletier E."/>
            <person name="Niang G."/>
            <person name="Scheremetjew M."/>
            <person name="Finn R."/>
            <person name="Kale V."/>
            <person name="Holt S."/>
            <person name="Cochrane G."/>
            <person name="Meng A."/>
            <person name="Brown T."/>
            <person name="Cohen L."/>
        </authorList>
    </citation>
    <scope>NUCLEOTIDE SEQUENCE</scope>
    <source>
        <strain evidence="2">CCMP722</strain>
    </source>
</reference>
<evidence type="ECO:0000256" key="1">
    <source>
        <dbReference type="ARBA" id="ARBA00022741"/>
    </source>
</evidence>
<dbReference type="PANTHER" id="PTHR47978">
    <property type="match status" value="1"/>
</dbReference>
<sequence>MRAARAAVNAAGAISELQGARTKARTRKARSQAIRIKIISMGDAGVGKSCVIKRYCEEKFVQKYIGTIGVDYGVKAIKLGGYDVRVNLWDLAGGDEYFEVRNEFYKDAQGCVLCYDVNNRGTFNSLNGWIDESMRYGAKNCIVVVAANKTDLGRRVVTEQEGRAWAESNGFLYFETSAESGARVKAMFAAVFHRVLGALPHTPDECVEGAAQLVQSEYAASAAQGLDCKNKVDRIHLRGGGSRGYG</sequence>
<dbReference type="GO" id="GO:0003924">
    <property type="term" value="F:GTPase activity"/>
    <property type="evidence" value="ECO:0007669"/>
    <property type="project" value="InterPro"/>
</dbReference>
<proteinExistence type="predicted"/>
<organism evidence="2">
    <name type="scientific">Pyramimonas obovata</name>
    <dbReference type="NCBI Taxonomy" id="1411642"/>
    <lineage>
        <taxon>Eukaryota</taxon>
        <taxon>Viridiplantae</taxon>
        <taxon>Chlorophyta</taxon>
        <taxon>Pyramimonadophyceae</taxon>
        <taxon>Pyramimonadales</taxon>
        <taxon>Pyramimonadaceae</taxon>
        <taxon>Pyramimonas</taxon>
        <taxon>Pyramimonas incertae sedis</taxon>
    </lineage>
</organism>
<dbReference type="Gene3D" id="3.40.50.300">
    <property type="entry name" value="P-loop containing nucleotide triphosphate hydrolases"/>
    <property type="match status" value="1"/>
</dbReference>
<dbReference type="NCBIfam" id="TIGR00231">
    <property type="entry name" value="small_GTP"/>
    <property type="match status" value="1"/>
</dbReference>
<dbReference type="SUPFAM" id="SSF52540">
    <property type="entry name" value="P-loop containing nucleoside triphosphate hydrolases"/>
    <property type="match status" value="1"/>
</dbReference>
<dbReference type="SMART" id="SM00173">
    <property type="entry name" value="RAS"/>
    <property type="match status" value="1"/>
</dbReference>
<name>A0A7S0RR07_9CHLO</name>
<dbReference type="AlphaFoldDB" id="A0A7S0RR07"/>
<dbReference type="PROSITE" id="PS51419">
    <property type="entry name" value="RAB"/>
    <property type="match status" value="1"/>
</dbReference>
<dbReference type="Pfam" id="PF00071">
    <property type="entry name" value="Ras"/>
    <property type="match status" value="1"/>
</dbReference>
<dbReference type="SMART" id="SM00175">
    <property type="entry name" value="RAB"/>
    <property type="match status" value="1"/>
</dbReference>
<protein>
    <submittedName>
        <fullName evidence="2">Uncharacterized protein</fullName>
    </submittedName>
</protein>
<evidence type="ECO:0000313" key="2">
    <source>
        <dbReference type="EMBL" id="CAD8683550.1"/>
    </source>
</evidence>